<gene>
    <name evidence="4" type="ORF">LXN57_30570</name>
</gene>
<proteinExistence type="predicted"/>
<dbReference type="InterPro" id="IPR041698">
    <property type="entry name" value="Methyltransf_25"/>
</dbReference>
<dbReference type="SUPFAM" id="SSF53335">
    <property type="entry name" value="S-adenosyl-L-methionine-dependent methyltransferases"/>
    <property type="match status" value="1"/>
</dbReference>
<dbReference type="Pfam" id="PF13649">
    <property type="entry name" value="Methyltransf_25"/>
    <property type="match status" value="1"/>
</dbReference>
<evidence type="ECO:0000259" key="3">
    <source>
        <dbReference type="Pfam" id="PF13649"/>
    </source>
</evidence>
<keyword evidence="2" id="KW-0808">Transferase</keyword>
<dbReference type="GO" id="GO:0008168">
    <property type="term" value="F:methyltransferase activity"/>
    <property type="evidence" value="ECO:0007669"/>
    <property type="project" value="UniProtKB-KW"/>
</dbReference>
<evidence type="ECO:0000313" key="5">
    <source>
        <dbReference type="Proteomes" id="UP001523216"/>
    </source>
</evidence>
<accession>A0ABT0Y7Z3</accession>
<comment type="caution">
    <text evidence="4">The sequence shown here is derived from an EMBL/GenBank/DDBJ whole genome shotgun (WGS) entry which is preliminary data.</text>
</comment>
<dbReference type="InterPro" id="IPR029063">
    <property type="entry name" value="SAM-dependent_MTases_sf"/>
</dbReference>
<dbReference type="Proteomes" id="UP001523216">
    <property type="component" value="Unassembled WGS sequence"/>
</dbReference>
<dbReference type="PANTHER" id="PTHR43861">
    <property type="entry name" value="TRANS-ACONITATE 2-METHYLTRANSFERASE-RELATED"/>
    <property type="match status" value="1"/>
</dbReference>
<feature type="domain" description="Methyltransferase" evidence="3">
    <location>
        <begin position="61"/>
        <end position="148"/>
    </location>
</feature>
<dbReference type="RefSeq" id="WP_251801642.1">
    <property type="nucleotide sequence ID" value="NZ_JAMQOL010000044.1"/>
</dbReference>
<dbReference type="CDD" id="cd02440">
    <property type="entry name" value="AdoMet_MTases"/>
    <property type="match status" value="1"/>
</dbReference>
<keyword evidence="5" id="KW-1185">Reference proteome</keyword>
<organism evidence="4 5">
    <name type="scientific">Paractinoplanes hotanensis</name>
    <dbReference type="NCBI Taxonomy" id="2906497"/>
    <lineage>
        <taxon>Bacteria</taxon>
        <taxon>Bacillati</taxon>
        <taxon>Actinomycetota</taxon>
        <taxon>Actinomycetes</taxon>
        <taxon>Micromonosporales</taxon>
        <taxon>Micromonosporaceae</taxon>
        <taxon>Paractinoplanes</taxon>
    </lineage>
</organism>
<name>A0ABT0Y7Z3_9ACTN</name>
<dbReference type="Gene3D" id="3.40.50.150">
    <property type="entry name" value="Vaccinia Virus protein VP39"/>
    <property type="match status" value="1"/>
</dbReference>
<keyword evidence="1 4" id="KW-0489">Methyltransferase</keyword>
<sequence>MRLRLENLLQHRYGDVVERHRTAYDQSAAAERDTRTKDHWKLDERAAFLDRLRAADARTLLEVGCGTGQDSLYFQQEGLEVRAVDVSPAMVERTRAKGIEASVRDVLDLRFPESTFDAVYSLNTLLHVPNADLDAALRAIRTVLVPGGLFYLGVYGGEEEEGVAPEDVHVPPRFFSFRSDKQLLTYAERAFEILDFHIYDAGADLRFQSLTLVKAL</sequence>
<dbReference type="EMBL" id="JAMQOL010000044">
    <property type="protein sequence ID" value="MCM4081920.1"/>
    <property type="molecule type" value="Genomic_DNA"/>
</dbReference>
<evidence type="ECO:0000256" key="1">
    <source>
        <dbReference type="ARBA" id="ARBA00022603"/>
    </source>
</evidence>
<evidence type="ECO:0000313" key="4">
    <source>
        <dbReference type="EMBL" id="MCM4081920.1"/>
    </source>
</evidence>
<dbReference type="PANTHER" id="PTHR43861:SF1">
    <property type="entry name" value="TRANS-ACONITATE 2-METHYLTRANSFERASE"/>
    <property type="match status" value="1"/>
</dbReference>
<evidence type="ECO:0000256" key="2">
    <source>
        <dbReference type="ARBA" id="ARBA00022679"/>
    </source>
</evidence>
<dbReference type="GO" id="GO:0032259">
    <property type="term" value="P:methylation"/>
    <property type="evidence" value="ECO:0007669"/>
    <property type="project" value="UniProtKB-KW"/>
</dbReference>
<protein>
    <submittedName>
        <fullName evidence="4">Class I SAM-dependent methyltransferase</fullName>
    </submittedName>
</protein>
<reference evidence="4 5" key="1">
    <citation type="submission" date="2022-06" db="EMBL/GenBank/DDBJ databases">
        <title>Actinoplanes abujensis sp. nov., isolated from Nigerian arid soil.</title>
        <authorList>
            <person name="Ding P."/>
        </authorList>
    </citation>
    <scope>NUCLEOTIDE SEQUENCE [LARGE SCALE GENOMIC DNA]</scope>
    <source>
        <strain evidence="5">TRM88002</strain>
    </source>
</reference>